<evidence type="ECO:0000256" key="1">
    <source>
        <dbReference type="ARBA" id="ARBA00009964"/>
    </source>
</evidence>
<keyword evidence="4" id="KW-1185">Reference proteome</keyword>
<name>A0A193LD81_9GAMM</name>
<dbReference type="GO" id="GO:0004803">
    <property type="term" value="F:transposase activity"/>
    <property type="evidence" value="ECO:0007669"/>
    <property type="project" value="InterPro"/>
</dbReference>
<dbReference type="GO" id="GO:0006313">
    <property type="term" value="P:DNA transposition"/>
    <property type="evidence" value="ECO:0007669"/>
    <property type="project" value="InterPro"/>
</dbReference>
<keyword evidence="2" id="KW-0175">Coiled coil</keyword>
<dbReference type="EMBL" id="CP016268">
    <property type="protein sequence ID" value="ANO50438.1"/>
    <property type="molecule type" value="Genomic_DNA"/>
</dbReference>
<dbReference type="InterPro" id="IPR002514">
    <property type="entry name" value="Transposase_8"/>
</dbReference>
<dbReference type="InterPro" id="IPR052546">
    <property type="entry name" value="Transposase_8_domain"/>
</dbReference>
<protein>
    <submittedName>
        <fullName evidence="3">Transposase</fullName>
    </submittedName>
</protein>
<dbReference type="Proteomes" id="UP000092695">
    <property type="component" value="Chromosome"/>
</dbReference>
<proteinExistence type="inferred from homology"/>
<dbReference type="SUPFAM" id="SSF46689">
    <property type="entry name" value="Homeodomain-like"/>
    <property type="match status" value="1"/>
</dbReference>
<dbReference type="PANTHER" id="PTHR33609">
    <property type="entry name" value="LOW CALCIUM RESPONSE LOCUS PROTEIN S"/>
    <property type="match status" value="1"/>
</dbReference>
<comment type="similarity">
    <text evidence="1">Belongs to the transposase 8 family.</text>
</comment>
<dbReference type="Pfam" id="PF01527">
    <property type="entry name" value="HTH_Tnp_1"/>
    <property type="match status" value="1"/>
</dbReference>
<evidence type="ECO:0000313" key="3">
    <source>
        <dbReference type="EMBL" id="ANO50438.1"/>
    </source>
</evidence>
<gene>
    <name evidence="3" type="ORF">BA177_03745</name>
</gene>
<reference evidence="3 4" key="1">
    <citation type="submission" date="2016-06" db="EMBL/GenBank/DDBJ databases">
        <title>Complete genome sequence of a deep-branching marine Gamma Proteobacterium Woeseia oceani type strain XK5.</title>
        <authorList>
            <person name="Mu D."/>
            <person name="Du Z."/>
        </authorList>
    </citation>
    <scope>NUCLEOTIDE SEQUENCE [LARGE SCALE GENOMIC DNA]</scope>
    <source>
        <strain evidence="3 4">XK5</strain>
    </source>
</reference>
<dbReference type="KEGG" id="woc:BA177_03745"/>
<dbReference type="GO" id="GO:0003677">
    <property type="term" value="F:DNA binding"/>
    <property type="evidence" value="ECO:0007669"/>
    <property type="project" value="InterPro"/>
</dbReference>
<dbReference type="InterPro" id="IPR009057">
    <property type="entry name" value="Homeodomain-like_sf"/>
</dbReference>
<feature type="coiled-coil region" evidence="2">
    <location>
        <begin position="49"/>
        <end position="76"/>
    </location>
</feature>
<accession>A0A193LD81</accession>
<evidence type="ECO:0000256" key="2">
    <source>
        <dbReference type="SAM" id="Coils"/>
    </source>
</evidence>
<organism evidence="3 4">
    <name type="scientific">Woeseia oceani</name>
    <dbReference type="NCBI Taxonomy" id="1548547"/>
    <lineage>
        <taxon>Bacteria</taxon>
        <taxon>Pseudomonadati</taxon>
        <taxon>Pseudomonadota</taxon>
        <taxon>Gammaproteobacteria</taxon>
        <taxon>Woeseiales</taxon>
        <taxon>Woeseiaceae</taxon>
        <taxon>Woeseia</taxon>
    </lineage>
</organism>
<evidence type="ECO:0000313" key="4">
    <source>
        <dbReference type="Proteomes" id="UP000092695"/>
    </source>
</evidence>
<dbReference type="PANTHER" id="PTHR33609:SF1">
    <property type="entry name" value="TRANSPOSASE"/>
    <property type="match status" value="1"/>
</dbReference>
<dbReference type="AlphaFoldDB" id="A0A193LD81"/>
<sequence length="88" mass="10305">MKKPKFSESKIFQVLKEAESGVPVPELCRKYGMSNASFYNWRSKYGGMQVSDMKRLKELEEENRRLKKMYAESQMDAEILRDALAGKY</sequence>
<dbReference type="STRING" id="1548547.BA177_03745"/>